<proteinExistence type="predicted"/>
<dbReference type="RefSeq" id="WP_185019868.1">
    <property type="nucleotide sequence ID" value="NZ_MOBI01000021.1"/>
</dbReference>
<gene>
    <name evidence="1" type="ORF">BK658_19680</name>
</gene>
<evidence type="ECO:0000313" key="1">
    <source>
        <dbReference type="EMBL" id="ROM93882.1"/>
    </source>
</evidence>
<reference evidence="1 2" key="1">
    <citation type="submission" date="2016-10" db="EMBL/GenBank/DDBJ databases">
        <title>Comparative genome analysis of multiple Pseudomonas spp. focuses on biocontrol and plant growth promoting traits.</title>
        <authorList>
            <person name="Tao X.-Y."/>
            <person name="Taylor C.G."/>
        </authorList>
    </citation>
    <scope>NUCLEOTIDE SEQUENCE [LARGE SCALE GENOMIC DNA]</scope>
    <source>
        <strain evidence="1 2">37D10</strain>
    </source>
</reference>
<dbReference type="NCBIfam" id="NF038054">
    <property type="entry name" value="T3SS_SctI"/>
    <property type="match status" value="1"/>
</dbReference>
<dbReference type="EMBL" id="MOBI01000021">
    <property type="protein sequence ID" value="ROM93882.1"/>
    <property type="molecule type" value="Genomic_DNA"/>
</dbReference>
<organism evidence="1 2">
    <name type="scientific">Pseudomonas brassicacearum</name>
    <dbReference type="NCBI Taxonomy" id="930166"/>
    <lineage>
        <taxon>Bacteria</taxon>
        <taxon>Pseudomonadati</taxon>
        <taxon>Pseudomonadota</taxon>
        <taxon>Gammaproteobacteria</taxon>
        <taxon>Pseudomonadales</taxon>
        <taxon>Pseudomonadaceae</taxon>
        <taxon>Pseudomonas</taxon>
    </lineage>
</organism>
<evidence type="ECO:0000313" key="2">
    <source>
        <dbReference type="Proteomes" id="UP000284684"/>
    </source>
</evidence>
<dbReference type="Proteomes" id="UP000284684">
    <property type="component" value="Unassembled WGS sequence"/>
</dbReference>
<dbReference type="InterPro" id="IPR047754">
    <property type="entry name" value="T3SS_SctI-like"/>
</dbReference>
<protein>
    <recommendedName>
        <fullName evidence="3">Type III secretion system protein PrgJ</fullName>
    </recommendedName>
</protein>
<comment type="caution">
    <text evidence="1">The sequence shown here is derived from an EMBL/GenBank/DDBJ whole genome shotgun (WGS) entry which is preliminary data.</text>
</comment>
<sequence>MPVSSLTSVGLNSVQMAELARPAPDSVVSLEGRLIESFASSAVGTERDHARINAMLKRPDITNPEVLSELQLRTAQYNVDVTLLNALVRKAVTTAETLLRSS</sequence>
<name>A0A423GNG0_9PSED</name>
<dbReference type="AlphaFoldDB" id="A0A423GNG0"/>
<accession>A0A423GNG0</accession>
<evidence type="ECO:0008006" key="3">
    <source>
        <dbReference type="Google" id="ProtNLM"/>
    </source>
</evidence>